<organism evidence="3 4">
    <name type="scientific">Tulasnella calospora MUT 4182</name>
    <dbReference type="NCBI Taxonomy" id="1051891"/>
    <lineage>
        <taxon>Eukaryota</taxon>
        <taxon>Fungi</taxon>
        <taxon>Dikarya</taxon>
        <taxon>Basidiomycota</taxon>
        <taxon>Agaricomycotina</taxon>
        <taxon>Agaricomycetes</taxon>
        <taxon>Cantharellales</taxon>
        <taxon>Tulasnellaceae</taxon>
        <taxon>Tulasnella</taxon>
    </lineage>
</organism>
<evidence type="ECO:0008006" key="5">
    <source>
        <dbReference type="Google" id="ProtNLM"/>
    </source>
</evidence>
<evidence type="ECO:0000256" key="2">
    <source>
        <dbReference type="SAM" id="MobiDB-lite"/>
    </source>
</evidence>
<dbReference type="GO" id="GO:0030688">
    <property type="term" value="C:preribosome, small subunit precursor"/>
    <property type="evidence" value="ECO:0007669"/>
    <property type="project" value="TreeGrafter"/>
</dbReference>
<dbReference type="GO" id="GO:0000056">
    <property type="term" value="P:ribosomal small subunit export from nucleus"/>
    <property type="evidence" value="ECO:0007669"/>
    <property type="project" value="TreeGrafter"/>
</dbReference>
<comment type="similarity">
    <text evidence="1">Belongs to the LTV1 family.</text>
</comment>
<feature type="region of interest" description="Disordered" evidence="2">
    <location>
        <begin position="40"/>
        <end position="70"/>
    </location>
</feature>
<proteinExistence type="inferred from homology"/>
<sequence length="606" mass="68696">MPKKDPFKAPGAVRFQLVHRSQRDPLIHDPEASQVIFKPISGKKDNEWAQSETRNAMQEATAGDRPNVGEASKYGIYFDDTDYDYMQHLRSVGDQEDNVDSILLEVPTTSRRKTAPPITLKDSSVIDGIPSEYLPPKVELPQNYESQREIPSAISGFRPDMNPHLRQTLEALEDDAFVDGGLEDNFFAELVRDGEVRHEEDLDFPFEEQGLDENDEAHREAEDVVDEDDDWEARFKRFKKGQDRVAHVQEEMSEKDYMASEGGDTIASLPEMSVRGIRKRRKKAGSEASGYTMSSSSMFRNEGLTTLDERFDQILENEYENDHDPDCECPDCDDRPARLKRRVAGDSPTSEDSDEAPDLITTRDDFDGILNEFLNEYEIVGHQLEPVLEGQTGLEKLETLRRAIIGVDLTGASDESKLARQNILKIVKMQESKRRQAMDEVLIVPEGEDEDQKDRWDCETILSTYSNLENHPRIIRAQDTRKVRKIRLDAKTGLPVVEEEGQEGSAMAKARKQPSRSVPLDRAVLHEELAGNKEDDGDASRPQAPLTRSRNESKEDKAARKAAVKADKQTRRVEKKNLKETFATEKQTQIKAQVKRQQGGLGLKKL</sequence>
<protein>
    <recommendedName>
        <fullName evidence="5">Protein LTV1</fullName>
    </recommendedName>
</protein>
<name>A0A0C3QV31_9AGAM</name>
<dbReference type="EMBL" id="KN822949">
    <property type="protein sequence ID" value="KIO33356.1"/>
    <property type="molecule type" value="Genomic_DNA"/>
</dbReference>
<feature type="compositionally biased region" description="Polar residues" evidence="2">
    <location>
        <begin position="48"/>
        <end position="58"/>
    </location>
</feature>
<dbReference type="PANTHER" id="PTHR21531:SF0">
    <property type="entry name" value="PROTEIN LTV1 HOMOLOG"/>
    <property type="match status" value="1"/>
</dbReference>
<feature type="region of interest" description="Disordered" evidence="2">
    <location>
        <begin position="341"/>
        <end position="361"/>
    </location>
</feature>
<evidence type="ECO:0000313" key="3">
    <source>
        <dbReference type="EMBL" id="KIO33356.1"/>
    </source>
</evidence>
<dbReference type="OrthoDB" id="5852896at2759"/>
<dbReference type="GO" id="GO:0042274">
    <property type="term" value="P:ribosomal small subunit biogenesis"/>
    <property type="evidence" value="ECO:0007669"/>
    <property type="project" value="InterPro"/>
</dbReference>
<dbReference type="Proteomes" id="UP000054248">
    <property type="component" value="Unassembled WGS sequence"/>
</dbReference>
<dbReference type="PANTHER" id="PTHR21531">
    <property type="entry name" value="LOW-TEMPERATURE VIABILITY PROTEIN LTV1-RELATED"/>
    <property type="match status" value="1"/>
</dbReference>
<keyword evidence="4" id="KW-1185">Reference proteome</keyword>
<dbReference type="STRING" id="1051891.A0A0C3QV31"/>
<dbReference type="HOGENOM" id="CLU_028555_0_0_1"/>
<accession>A0A0C3QV31</accession>
<feature type="region of interest" description="Disordered" evidence="2">
    <location>
        <begin position="497"/>
        <end position="576"/>
    </location>
</feature>
<dbReference type="GO" id="GO:0005634">
    <property type="term" value="C:nucleus"/>
    <property type="evidence" value="ECO:0007669"/>
    <property type="project" value="TreeGrafter"/>
</dbReference>
<feature type="compositionally biased region" description="Basic and acidic residues" evidence="2">
    <location>
        <begin position="549"/>
        <end position="576"/>
    </location>
</feature>
<evidence type="ECO:0000313" key="4">
    <source>
        <dbReference type="Proteomes" id="UP000054248"/>
    </source>
</evidence>
<dbReference type="AlphaFoldDB" id="A0A0C3QV31"/>
<dbReference type="Pfam" id="PF04180">
    <property type="entry name" value="LTV"/>
    <property type="match status" value="1"/>
</dbReference>
<evidence type="ECO:0000256" key="1">
    <source>
        <dbReference type="ARBA" id="ARBA00009078"/>
    </source>
</evidence>
<reference evidence="4" key="2">
    <citation type="submission" date="2015-01" db="EMBL/GenBank/DDBJ databases">
        <title>Evolutionary Origins and Diversification of the Mycorrhizal Mutualists.</title>
        <authorList>
            <consortium name="DOE Joint Genome Institute"/>
            <consortium name="Mycorrhizal Genomics Consortium"/>
            <person name="Kohler A."/>
            <person name="Kuo A."/>
            <person name="Nagy L.G."/>
            <person name="Floudas D."/>
            <person name="Copeland A."/>
            <person name="Barry K.W."/>
            <person name="Cichocki N."/>
            <person name="Veneault-Fourrey C."/>
            <person name="LaButti K."/>
            <person name="Lindquist E.A."/>
            <person name="Lipzen A."/>
            <person name="Lundell T."/>
            <person name="Morin E."/>
            <person name="Murat C."/>
            <person name="Riley R."/>
            <person name="Ohm R."/>
            <person name="Sun H."/>
            <person name="Tunlid A."/>
            <person name="Henrissat B."/>
            <person name="Grigoriev I.V."/>
            <person name="Hibbett D.S."/>
            <person name="Martin F."/>
        </authorList>
    </citation>
    <scope>NUCLEOTIDE SEQUENCE [LARGE SCALE GENOMIC DNA]</scope>
    <source>
        <strain evidence="4">MUT 4182</strain>
    </source>
</reference>
<gene>
    <name evidence="3" type="ORF">M407DRAFT_17906</name>
</gene>
<reference evidence="3 4" key="1">
    <citation type="submission" date="2014-04" db="EMBL/GenBank/DDBJ databases">
        <authorList>
            <consortium name="DOE Joint Genome Institute"/>
            <person name="Kuo A."/>
            <person name="Girlanda M."/>
            <person name="Perotto S."/>
            <person name="Kohler A."/>
            <person name="Nagy L.G."/>
            <person name="Floudas D."/>
            <person name="Copeland A."/>
            <person name="Barry K.W."/>
            <person name="Cichocki N."/>
            <person name="Veneault-Fourrey C."/>
            <person name="LaButti K."/>
            <person name="Lindquist E.A."/>
            <person name="Lipzen A."/>
            <person name="Lundell T."/>
            <person name="Morin E."/>
            <person name="Murat C."/>
            <person name="Sun H."/>
            <person name="Tunlid A."/>
            <person name="Henrissat B."/>
            <person name="Grigoriev I.V."/>
            <person name="Hibbett D.S."/>
            <person name="Martin F."/>
            <person name="Nordberg H.P."/>
            <person name="Cantor M.N."/>
            <person name="Hua S.X."/>
        </authorList>
    </citation>
    <scope>NUCLEOTIDE SEQUENCE [LARGE SCALE GENOMIC DNA]</scope>
    <source>
        <strain evidence="3 4">MUT 4182</strain>
    </source>
</reference>
<feature type="compositionally biased region" description="Basic and acidic residues" evidence="2">
    <location>
        <begin position="523"/>
        <end position="534"/>
    </location>
</feature>
<dbReference type="GO" id="GO:0005829">
    <property type="term" value="C:cytosol"/>
    <property type="evidence" value="ECO:0007669"/>
    <property type="project" value="TreeGrafter"/>
</dbReference>
<dbReference type="InterPro" id="IPR007307">
    <property type="entry name" value="Ltv1"/>
</dbReference>